<sequence>MRIQRAVDLRPESITFKSPQKTADNNYRSATCLEDGSMVILQMPPMKLDAYNLDPDSGRLFVDFKLTNNELYQVLRRVDSHTIQTVFNNRMSWFSVGDVSMASVEDSYSSPIIKGADAPLVRFRPNAVETAFFVNKSLSDAQCMEGCPMATAIVQLRGLTLFKDSMSPEWVLHSLKVTKATTTEQFEFSEL</sequence>
<dbReference type="EMBL" id="CAUYUE010000004">
    <property type="protein sequence ID" value="CAK0767122.1"/>
    <property type="molecule type" value="Genomic_DNA"/>
</dbReference>
<gene>
    <name evidence="1" type="ORF">CVIRNUC_003429</name>
</gene>
<accession>A0AAV1HYK2</accession>
<organism evidence="1 2">
    <name type="scientific">Coccomyxa viridis</name>
    <dbReference type="NCBI Taxonomy" id="1274662"/>
    <lineage>
        <taxon>Eukaryota</taxon>
        <taxon>Viridiplantae</taxon>
        <taxon>Chlorophyta</taxon>
        <taxon>core chlorophytes</taxon>
        <taxon>Trebouxiophyceae</taxon>
        <taxon>Trebouxiophyceae incertae sedis</taxon>
        <taxon>Coccomyxaceae</taxon>
        <taxon>Coccomyxa</taxon>
    </lineage>
</organism>
<protein>
    <submittedName>
        <fullName evidence="1">Uncharacterized protein</fullName>
    </submittedName>
</protein>
<keyword evidence="2" id="KW-1185">Reference proteome</keyword>
<evidence type="ECO:0000313" key="2">
    <source>
        <dbReference type="Proteomes" id="UP001314263"/>
    </source>
</evidence>
<proteinExistence type="predicted"/>
<evidence type="ECO:0000313" key="1">
    <source>
        <dbReference type="EMBL" id="CAK0767122.1"/>
    </source>
</evidence>
<dbReference type="Proteomes" id="UP001314263">
    <property type="component" value="Unassembled WGS sequence"/>
</dbReference>
<dbReference type="AlphaFoldDB" id="A0AAV1HYK2"/>
<name>A0AAV1HYK2_9CHLO</name>
<reference evidence="1 2" key="1">
    <citation type="submission" date="2023-10" db="EMBL/GenBank/DDBJ databases">
        <authorList>
            <person name="Maclean D."/>
            <person name="Macfadyen A."/>
        </authorList>
    </citation>
    <scope>NUCLEOTIDE SEQUENCE [LARGE SCALE GENOMIC DNA]</scope>
</reference>
<comment type="caution">
    <text evidence="1">The sequence shown here is derived from an EMBL/GenBank/DDBJ whole genome shotgun (WGS) entry which is preliminary data.</text>
</comment>